<dbReference type="Pfam" id="PF18912">
    <property type="entry name" value="DZR_2"/>
    <property type="match status" value="1"/>
</dbReference>
<reference evidence="5" key="1">
    <citation type="journal article" date="2019" name="Int. J. Syst. Evol. Microbiol.">
        <title>The Global Catalogue of Microorganisms (GCM) 10K type strain sequencing project: providing services to taxonomists for standard genome sequencing and annotation.</title>
        <authorList>
            <consortium name="The Broad Institute Genomics Platform"/>
            <consortium name="The Broad Institute Genome Sequencing Center for Infectious Disease"/>
            <person name="Wu L."/>
            <person name="Ma J."/>
        </authorList>
    </citation>
    <scope>NUCLEOTIDE SEQUENCE [LARGE SCALE GENOMIC DNA]</scope>
    <source>
        <strain evidence="5">KCTC 42282</strain>
    </source>
</reference>
<dbReference type="InterPro" id="IPR051910">
    <property type="entry name" value="ComF/GntX_DNA_util-trans"/>
</dbReference>
<dbReference type="InterPro" id="IPR029057">
    <property type="entry name" value="PRTase-like"/>
</dbReference>
<dbReference type="InterPro" id="IPR044005">
    <property type="entry name" value="DZR_2"/>
</dbReference>
<dbReference type="SUPFAM" id="SSF53271">
    <property type="entry name" value="PRTase-like"/>
    <property type="match status" value="1"/>
</dbReference>
<dbReference type="CDD" id="cd06223">
    <property type="entry name" value="PRTases_typeI"/>
    <property type="match status" value="1"/>
</dbReference>
<dbReference type="Proteomes" id="UP001595704">
    <property type="component" value="Unassembled WGS sequence"/>
</dbReference>
<comment type="similarity">
    <text evidence="1">Belongs to the ComF/GntX family.</text>
</comment>
<evidence type="ECO:0000259" key="3">
    <source>
        <dbReference type="Pfam" id="PF18912"/>
    </source>
</evidence>
<evidence type="ECO:0000313" key="4">
    <source>
        <dbReference type="EMBL" id="MFC3639254.1"/>
    </source>
</evidence>
<dbReference type="Pfam" id="PF00156">
    <property type="entry name" value="Pribosyltran"/>
    <property type="match status" value="1"/>
</dbReference>
<dbReference type="InterPro" id="IPR000836">
    <property type="entry name" value="PRTase_dom"/>
</dbReference>
<dbReference type="RefSeq" id="WP_191318580.1">
    <property type="nucleotide sequence ID" value="NZ_BNCG01000003.1"/>
</dbReference>
<name>A0ABV7UMJ3_9HYPH</name>
<feature type="domain" description="Double zinc ribbon" evidence="3">
    <location>
        <begin position="30"/>
        <end position="77"/>
    </location>
</feature>
<protein>
    <submittedName>
        <fullName evidence="4">ComF family protein</fullName>
    </submittedName>
</protein>
<evidence type="ECO:0000259" key="2">
    <source>
        <dbReference type="Pfam" id="PF00156"/>
    </source>
</evidence>
<feature type="domain" description="Phosphoribosyltransferase" evidence="2">
    <location>
        <begin position="174"/>
        <end position="256"/>
    </location>
</feature>
<dbReference type="Gene3D" id="3.40.50.2020">
    <property type="match status" value="1"/>
</dbReference>
<dbReference type="PANTHER" id="PTHR47505">
    <property type="entry name" value="DNA UTILIZATION PROTEIN YHGH"/>
    <property type="match status" value="1"/>
</dbReference>
<proteinExistence type="inferred from homology"/>
<gene>
    <name evidence="4" type="ORF">ACFONL_18075</name>
</gene>
<sequence>MTDIPEDAAQRSPPAWRRLPALLAGVRRAALDALYPPICLHCSQAVSAPQALCPVCWRSLGFITRPCCERLGAPFAVDPGAGTTSPAAIADPPPWGRARAAVRYDGVARDLVHAMKFGDRPDIARLLGRMMATAGAELLADAELVTPTPLHRTRLWSRRFNQAAALAETVSRHGGRPMAPDILRRVRRTAPQVGLTRTARASNLRGAFAVASGARARIAGKRVLLVDDVMTSGATAAAATRALLKAGAAQVDVLTFALVVRAR</sequence>
<evidence type="ECO:0000256" key="1">
    <source>
        <dbReference type="ARBA" id="ARBA00008007"/>
    </source>
</evidence>
<dbReference type="PANTHER" id="PTHR47505:SF1">
    <property type="entry name" value="DNA UTILIZATION PROTEIN YHGH"/>
    <property type="match status" value="1"/>
</dbReference>
<accession>A0ABV7UMJ3</accession>
<evidence type="ECO:0000313" key="5">
    <source>
        <dbReference type="Proteomes" id="UP001595704"/>
    </source>
</evidence>
<comment type="caution">
    <text evidence="4">The sequence shown here is derived from an EMBL/GenBank/DDBJ whole genome shotgun (WGS) entry which is preliminary data.</text>
</comment>
<keyword evidence="5" id="KW-1185">Reference proteome</keyword>
<organism evidence="4 5">
    <name type="scientific">Camelimonas fluminis</name>
    <dbReference type="NCBI Taxonomy" id="1576911"/>
    <lineage>
        <taxon>Bacteria</taxon>
        <taxon>Pseudomonadati</taxon>
        <taxon>Pseudomonadota</taxon>
        <taxon>Alphaproteobacteria</taxon>
        <taxon>Hyphomicrobiales</taxon>
        <taxon>Chelatococcaceae</taxon>
        <taxon>Camelimonas</taxon>
    </lineage>
</organism>
<dbReference type="EMBL" id="JBHRYC010000086">
    <property type="protein sequence ID" value="MFC3639254.1"/>
    <property type="molecule type" value="Genomic_DNA"/>
</dbReference>